<sequence length="220" mass="23695">MNPISTGLKSAANPAQPIKLYRHPISGHCHRVELFLSLLNLPIELIHINLTSRAQKSPEFLAMNPFGQIPVIQDGATTLADANAILVYLAHKYVPDTWLPLDSTQAAQVQRWLSVAAGLLAFGPAAARVAVLFNAPINTVEAIARANNLFGVMEQTLSQTPFLVGSNPTLADIANYSYIARAPEGNVSLQPYPNLRAWLARIEALPGFVPMTTTPVGLVA</sequence>
<dbReference type="GO" id="GO:0016740">
    <property type="term" value="F:transferase activity"/>
    <property type="evidence" value="ECO:0007669"/>
    <property type="project" value="UniProtKB-KW"/>
</dbReference>
<reference evidence="3 4" key="1">
    <citation type="submission" date="2019-03" db="EMBL/GenBank/DDBJ databases">
        <title>Genomic Encyclopedia of Type Strains, Phase IV (KMG-IV): sequencing the most valuable type-strain genomes for metagenomic binning, comparative biology and taxonomic classification.</title>
        <authorList>
            <person name="Goeker M."/>
        </authorList>
    </citation>
    <scope>NUCLEOTIDE SEQUENCE [LARGE SCALE GENOMIC DNA]</scope>
    <source>
        <strain evidence="3 4">DSM 100309</strain>
    </source>
</reference>
<evidence type="ECO:0000313" key="4">
    <source>
        <dbReference type="Proteomes" id="UP000295367"/>
    </source>
</evidence>
<dbReference type="InterPro" id="IPR036249">
    <property type="entry name" value="Thioredoxin-like_sf"/>
</dbReference>
<dbReference type="Pfam" id="PF13417">
    <property type="entry name" value="GST_N_3"/>
    <property type="match status" value="1"/>
</dbReference>
<dbReference type="Proteomes" id="UP000295367">
    <property type="component" value="Unassembled WGS sequence"/>
</dbReference>
<dbReference type="Pfam" id="PF00043">
    <property type="entry name" value="GST_C"/>
    <property type="match status" value="1"/>
</dbReference>
<dbReference type="AlphaFoldDB" id="A0A4R3Y3W3"/>
<dbReference type="InterPro" id="IPR036282">
    <property type="entry name" value="Glutathione-S-Trfase_C_sf"/>
</dbReference>
<dbReference type="EMBL" id="SMCO01000007">
    <property type="protein sequence ID" value="TCV86420.1"/>
    <property type="molecule type" value="Genomic_DNA"/>
</dbReference>
<accession>A0A4R3Y3W3</accession>
<dbReference type="PROSITE" id="PS50405">
    <property type="entry name" value="GST_CTER"/>
    <property type="match status" value="1"/>
</dbReference>
<evidence type="ECO:0000313" key="3">
    <source>
        <dbReference type="EMBL" id="TCV86420.1"/>
    </source>
</evidence>
<dbReference type="SFLD" id="SFLDG00358">
    <property type="entry name" value="Main_(cytGST)"/>
    <property type="match status" value="1"/>
</dbReference>
<dbReference type="InterPro" id="IPR004046">
    <property type="entry name" value="GST_C"/>
</dbReference>
<evidence type="ECO:0000259" key="1">
    <source>
        <dbReference type="PROSITE" id="PS50404"/>
    </source>
</evidence>
<dbReference type="InterPro" id="IPR010987">
    <property type="entry name" value="Glutathione-S-Trfase_C-like"/>
</dbReference>
<dbReference type="PANTHER" id="PTHR44051:SF2">
    <property type="entry name" value="HYPOTHETICAL GLUTATHIONE S-TRANSFERASE LIKE PROTEIN"/>
    <property type="match status" value="1"/>
</dbReference>
<dbReference type="OrthoDB" id="9797500at2"/>
<dbReference type="RefSeq" id="WP_124945247.1">
    <property type="nucleotide sequence ID" value="NZ_BHVT01000009.1"/>
</dbReference>
<dbReference type="PROSITE" id="PS50404">
    <property type="entry name" value="GST_NTER"/>
    <property type="match status" value="1"/>
</dbReference>
<dbReference type="PANTHER" id="PTHR44051">
    <property type="entry name" value="GLUTATHIONE S-TRANSFERASE-RELATED"/>
    <property type="match status" value="1"/>
</dbReference>
<gene>
    <name evidence="3" type="ORF">EDC63_107108</name>
</gene>
<dbReference type="SUPFAM" id="SSF47616">
    <property type="entry name" value="GST C-terminal domain-like"/>
    <property type="match status" value="1"/>
</dbReference>
<name>A0A4R3Y3W3_9PROT</name>
<dbReference type="CDD" id="cd03206">
    <property type="entry name" value="GST_C_7"/>
    <property type="match status" value="1"/>
</dbReference>
<feature type="domain" description="GST C-terminal" evidence="2">
    <location>
        <begin position="102"/>
        <end position="220"/>
    </location>
</feature>
<dbReference type="SUPFAM" id="SSF52833">
    <property type="entry name" value="Thioredoxin-like"/>
    <property type="match status" value="1"/>
</dbReference>
<proteinExistence type="predicted"/>
<dbReference type="CDD" id="cd03056">
    <property type="entry name" value="GST_N_4"/>
    <property type="match status" value="1"/>
</dbReference>
<keyword evidence="4" id="KW-1185">Reference proteome</keyword>
<protein>
    <submittedName>
        <fullName evidence="3">Glutathione S-transferase</fullName>
    </submittedName>
</protein>
<organism evidence="3 4">
    <name type="scientific">Sulfurirhabdus autotrophica</name>
    <dbReference type="NCBI Taxonomy" id="1706046"/>
    <lineage>
        <taxon>Bacteria</taxon>
        <taxon>Pseudomonadati</taxon>
        <taxon>Pseudomonadota</taxon>
        <taxon>Betaproteobacteria</taxon>
        <taxon>Nitrosomonadales</taxon>
        <taxon>Sulfuricellaceae</taxon>
        <taxon>Sulfurirhabdus</taxon>
    </lineage>
</organism>
<dbReference type="InterPro" id="IPR004045">
    <property type="entry name" value="Glutathione_S-Trfase_N"/>
</dbReference>
<keyword evidence="3" id="KW-0808">Transferase</keyword>
<dbReference type="InterPro" id="IPR040079">
    <property type="entry name" value="Glutathione_S-Trfase"/>
</dbReference>
<comment type="caution">
    <text evidence="3">The sequence shown here is derived from an EMBL/GenBank/DDBJ whole genome shotgun (WGS) entry which is preliminary data.</text>
</comment>
<dbReference type="Gene3D" id="3.40.30.10">
    <property type="entry name" value="Glutaredoxin"/>
    <property type="match status" value="1"/>
</dbReference>
<dbReference type="SFLD" id="SFLDS00019">
    <property type="entry name" value="Glutathione_Transferase_(cytos"/>
    <property type="match status" value="1"/>
</dbReference>
<evidence type="ECO:0000259" key="2">
    <source>
        <dbReference type="PROSITE" id="PS50405"/>
    </source>
</evidence>
<feature type="domain" description="GST N-terminal" evidence="1">
    <location>
        <begin position="16"/>
        <end position="97"/>
    </location>
</feature>
<dbReference type="Gene3D" id="1.20.1050.10">
    <property type="match status" value="1"/>
</dbReference>
<dbReference type="SFLD" id="SFLDG01151">
    <property type="entry name" value="Main.2:_Nu-like"/>
    <property type="match status" value="1"/>
</dbReference>